<name>A0A081L6D3_9BACI</name>
<protein>
    <submittedName>
        <fullName evidence="1">Uncharacterized protein</fullName>
    </submittedName>
</protein>
<sequence length="168" mass="18573">MEKLSTSKGLILSTVAGISVFIFTPFAEANAARGLEKEQSYSYSSVKPSFDQAKELTIDEIAQYWNLNEEETAKFKKAIKEAQSKTNGEATVHGKFTWAIKTIKEAYDQLPTKLKVMIGGVTGLETILITLEHYTGALEHGIYLGALKVTGSENAAWWVAKTIMLFVF</sequence>
<evidence type="ECO:0000313" key="1">
    <source>
        <dbReference type="EMBL" id="KEP24809.1"/>
    </source>
</evidence>
<proteinExistence type="predicted"/>
<organism evidence="1 2">
    <name type="scientific">Bacillus zhangzhouensis</name>
    <dbReference type="NCBI Taxonomy" id="1178540"/>
    <lineage>
        <taxon>Bacteria</taxon>
        <taxon>Bacillati</taxon>
        <taxon>Bacillota</taxon>
        <taxon>Bacilli</taxon>
        <taxon>Bacillales</taxon>
        <taxon>Bacillaceae</taxon>
        <taxon>Bacillus</taxon>
    </lineage>
</organism>
<dbReference type="EMBL" id="JOTP01000050">
    <property type="protein sequence ID" value="KEP24809.1"/>
    <property type="molecule type" value="Genomic_DNA"/>
</dbReference>
<accession>A0A081L6D3</accession>
<dbReference type="OrthoDB" id="2991472at2"/>
<dbReference type="Proteomes" id="UP000028091">
    <property type="component" value="Unassembled WGS sequence"/>
</dbReference>
<keyword evidence="2" id="KW-1185">Reference proteome</keyword>
<dbReference type="RefSeq" id="WP_034325200.1">
    <property type="nucleotide sequence ID" value="NZ_JOTP01000050.1"/>
</dbReference>
<evidence type="ECO:0000313" key="2">
    <source>
        <dbReference type="Proteomes" id="UP000028091"/>
    </source>
</evidence>
<reference evidence="1 2" key="1">
    <citation type="submission" date="2012-09" db="EMBL/GenBank/DDBJ databases">
        <title>Genome Sequence of Bacillus sp. DW5-4.</title>
        <authorList>
            <person name="Lai Q."/>
            <person name="Liu Y."/>
            <person name="Shao Z."/>
        </authorList>
    </citation>
    <scope>NUCLEOTIDE SEQUENCE [LARGE SCALE GENOMIC DNA]</scope>
    <source>
        <strain evidence="1 2">DW5-4</strain>
    </source>
</reference>
<dbReference type="AlphaFoldDB" id="A0A081L6D3"/>
<gene>
    <name evidence="1" type="ORF">BA70_16460</name>
</gene>
<comment type="caution">
    <text evidence="1">The sequence shown here is derived from an EMBL/GenBank/DDBJ whole genome shotgun (WGS) entry which is preliminary data.</text>
</comment>